<feature type="compositionally biased region" description="Low complexity" evidence="1">
    <location>
        <begin position="295"/>
        <end position="331"/>
    </location>
</feature>
<sequence>MLKRLVVAIVGLVGVVVIALGVASATLWRADDVLVAQLQADEPLVVTDPGVLELAASEVTVRAEADGPVVLAIGRDTDVVGWVGEDPHQRVTGLSGWHELAAEDVAAPTPTSDASATPAEEAPVDDEAPAEDAAAGDEAPAEDAAAEQDEAPAVPDPAGSDMWTAEATGDGEAEITWTAQPGRWSVLAASTDGSPLRLSLAWPQVVTTPWLWPCVVVGALLVLVSAALLLRDVRRGRRGADAAWTPVLTGPLPVVDGNGGPVQLTRRQLRELAEHGAVTGTGVRASRDDAPRGDAPSAGVPAPTSTTAGTTGAAASAPHDGDAAASPADPARGTGALGGMAPATRRALRAVTSRGAAAREQAAPTTPEPAAPSAPAAARTGAPDGTDRPLWRPTAPQDAPQAPPRADAQPATRSGAGAPSQERPDGPTPAPGAAPGGAWPVGAPRWSGGGGSPSPWSATGPAAPAGADARAGQDRPHGRPAWLGSAGSSPEPARTADGRLPAPGAPGSPDAPRGAAASPSRHGTAGAPVAPSGPAPARSARPGPGTAGWGAVPPAPGPVAGRVSGPDAPARSVPSNAVTPDAPTARPGAGSPPADARPAWLRDTPVPTGPRAGSTPEAPGGSRADAWRRAWGLASTEDDPTSEEER</sequence>
<feature type="compositionally biased region" description="Low complexity" evidence="1">
    <location>
        <begin position="106"/>
        <end position="121"/>
    </location>
</feature>
<dbReference type="Proteomes" id="UP001316384">
    <property type="component" value="Chromosome"/>
</dbReference>
<evidence type="ECO:0000256" key="2">
    <source>
        <dbReference type="SAM" id="Phobius"/>
    </source>
</evidence>
<feature type="region of interest" description="Disordered" evidence="1">
    <location>
        <begin position="273"/>
        <end position="646"/>
    </location>
</feature>
<gene>
    <name evidence="3" type="ORF">NP048_05580</name>
</gene>
<feature type="transmembrane region" description="Helical" evidence="2">
    <location>
        <begin position="210"/>
        <end position="230"/>
    </location>
</feature>
<protein>
    <submittedName>
        <fullName evidence="3">Uncharacterized protein</fullName>
    </submittedName>
</protein>
<reference evidence="3 4" key="1">
    <citation type="submission" date="2022-07" db="EMBL/GenBank/DDBJ databases">
        <title>Novel species in genus cellulomonas.</title>
        <authorList>
            <person name="Ye L."/>
        </authorList>
    </citation>
    <scope>NUCLEOTIDE SEQUENCE [LARGE SCALE GENOMIC DNA]</scope>
    <source>
        <strain evidence="4">zg-B89</strain>
    </source>
</reference>
<keyword evidence="2" id="KW-1133">Transmembrane helix</keyword>
<organism evidence="3 4">
    <name type="scientific">Cellulomonas xiejunii</name>
    <dbReference type="NCBI Taxonomy" id="2968083"/>
    <lineage>
        <taxon>Bacteria</taxon>
        <taxon>Bacillati</taxon>
        <taxon>Actinomycetota</taxon>
        <taxon>Actinomycetes</taxon>
        <taxon>Micrococcales</taxon>
        <taxon>Cellulomonadaceae</taxon>
        <taxon>Cellulomonas</taxon>
    </lineage>
</organism>
<feature type="compositionally biased region" description="Low complexity" evidence="1">
    <location>
        <begin position="392"/>
        <end position="413"/>
    </location>
</feature>
<feature type="compositionally biased region" description="Acidic residues" evidence="1">
    <location>
        <begin position="139"/>
        <end position="150"/>
    </location>
</feature>
<keyword evidence="2" id="KW-0472">Membrane</keyword>
<feature type="region of interest" description="Disordered" evidence="1">
    <location>
        <begin position="106"/>
        <end position="165"/>
    </location>
</feature>
<evidence type="ECO:0000256" key="1">
    <source>
        <dbReference type="SAM" id="MobiDB-lite"/>
    </source>
</evidence>
<feature type="compositionally biased region" description="Low complexity" evidence="1">
    <location>
        <begin position="453"/>
        <end position="470"/>
    </location>
</feature>
<keyword evidence="2" id="KW-0812">Transmembrane</keyword>
<dbReference type="EMBL" id="CP101987">
    <property type="protein sequence ID" value="UUI72915.1"/>
    <property type="molecule type" value="Genomic_DNA"/>
</dbReference>
<feature type="compositionally biased region" description="Low complexity" evidence="1">
    <location>
        <begin position="433"/>
        <end position="446"/>
    </location>
</feature>
<proteinExistence type="predicted"/>
<dbReference type="RefSeq" id="WP_227578491.1">
    <property type="nucleotide sequence ID" value="NZ_CP101987.1"/>
</dbReference>
<feature type="compositionally biased region" description="Low complexity" evidence="1">
    <location>
        <begin position="373"/>
        <end position="383"/>
    </location>
</feature>
<accession>A0ABY5KT15</accession>
<feature type="compositionally biased region" description="Low complexity" evidence="1">
    <location>
        <begin position="352"/>
        <end position="365"/>
    </location>
</feature>
<feature type="compositionally biased region" description="Low complexity" evidence="1">
    <location>
        <begin position="501"/>
        <end position="566"/>
    </location>
</feature>
<evidence type="ECO:0000313" key="3">
    <source>
        <dbReference type="EMBL" id="UUI72915.1"/>
    </source>
</evidence>
<name>A0ABY5KT15_9CELL</name>
<keyword evidence="4" id="KW-1185">Reference proteome</keyword>
<feature type="compositionally biased region" description="Acidic residues" evidence="1">
    <location>
        <begin position="636"/>
        <end position="646"/>
    </location>
</feature>
<evidence type="ECO:0000313" key="4">
    <source>
        <dbReference type="Proteomes" id="UP001316384"/>
    </source>
</evidence>